<gene>
    <name evidence="1" type="ORF">L1987_02121</name>
</gene>
<name>A0ACB9K6V1_9ASTR</name>
<keyword evidence="2" id="KW-1185">Reference proteome</keyword>
<reference evidence="1 2" key="2">
    <citation type="journal article" date="2022" name="Mol. Ecol. Resour.">
        <title>The genomes of chicory, endive, great burdock and yacon provide insights into Asteraceae paleo-polyploidization history and plant inulin production.</title>
        <authorList>
            <person name="Fan W."/>
            <person name="Wang S."/>
            <person name="Wang H."/>
            <person name="Wang A."/>
            <person name="Jiang F."/>
            <person name="Liu H."/>
            <person name="Zhao H."/>
            <person name="Xu D."/>
            <person name="Zhang Y."/>
        </authorList>
    </citation>
    <scope>NUCLEOTIDE SEQUENCE [LARGE SCALE GENOMIC DNA]</scope>
    <source>
        <strain evidence="2">cv. Yunnan</strain>
        <tissue evidence="1">Leaves</tissue>
    </source>
</reference>
<sequence>MKLTTGIGFAPPPFNGNCVVEPEIITEEDIDPKTVLKINPVIGEEMVYDSDSDDEIFDAQKIDGVRKDVRFDKPKVVKQVTRDRCILIEPYEAEQPTISPILSKSGFISAGDIKKEVSKVENKSTSDFI</sequence>
<dbReference type="Proteomes" id="UP001056120">
    <property type="component" value="Linkage Group LG01"/>
</dbReference>
<proteinExistence type="predicted"/>
<evidence type="ECO:0000313" key="1">
    <source>
        <dbReference type="EMBL" id="KAI3828031.1"/>
    </source>
</evidence>
<organism evidence="1 2">
    <name type="scientific">Smallanthus sonchifolius</name>
    <dbReference type="NCBI Taxonomy" id="185202"/>
    <lineage>
        <taxon>Eukaryota</taxon>
        <taxon>Viridiplantae</taxon>
        <taxon>Streptophyta</taxon>
        <taxon>Embryophyta</taxon>
        <taxon>Tracheophyta</taxon>
        <taxon>Spermatophyta</taxon>
        <taxon>Magnoliopsida</taxon>
        <taxon>eudicotyledons</taxon>
        <taxon>Gunneridae</taxon>
        <taxon>Pentapetalae</taxon>
        <taxon>asterids</taxon>
        <taxon>campanulids</taxon>
        <taxon>Asterales</taxon>
        <taxon>Asteraceae</taxon>
        <taxon>Asteroideae</taxon>
        <taxon>Heliantheae alliance</taxon>
        <taxon>Millerieae</taxon>
        <taxon>Smallanthus</taxon>
    </lineage>
</organism>
<reference evidence="2" key="1">
    <citation type="journal article" date="2022" name="Mol. Ecol. Resour.">
        <title>The genomes of chicory, endive, great burdock and yacon provide insights into Asteraceae palaeo-polyploidization history and plant inulin production.</title>
        <authorList>
            <person name="Fan W."/>
            <person name="Wang S."/>
            <person name="Wang H."/>
            <person name="Wang A."/>
            <person name="Jiang F."/>
            <person name="Liu H."/>
            <person name="Zhao H."/>
            <person name="Xu D."/>
            <person name="Zhang Y."/>
        </authorList>
    </citation>
    <scope>NUCLEOTIDE SEQUENCE [LARGE SCALE GENOMIC DNA]</scope>
    <source>
        <strain evidence="2">cv. Yunnan</strain>
    </source>
</reference>
<protein>
    <submittedName>
        <fullName evidence="1">Uncharacterized protein</fullName>
    </submittedName>
</protein>
<evidence type="ECO:0000313" key="2">
    <source>
        <dbReference type="Proteomes" id="UP001056120"/>
    </source>
</evidence>
<accession>A0ACB9K6V1</accession>
<comment type="caution">
    <text evidence="1">The sequence shown here is derived from an EMBL/GenBank/DDBJ whole genome shotgun (WGS) entry which is preliminary data.</text>
</comment>
<dbReference type="EMBL" id="CM042018">
    <property type="protein sequence ID" value="KAI3828031.1"/>
    <property type="molecule type" value="Genomic_DNA"/>
</dbReference>